<dbReference type="RefSeq" id="WP_256618738.1">
    <property type="nucleotide sequence ID" value="NZ_JANIBC010000003.1"/>
</dbReference>
<dbReference type="CDD" id="cd05154">
    <property type="entry name" value="ACAD10_11_N-like"/>
    <property type="match status" value="1"/>
</dbReference>
<dbReference type="Gene3D" id="3.90.1200.10">
    <property type="match status" value="1"/>
</dbReference>
<dbReference type="AlphaFoldDB" id="A0A9X2RHF0"/>
<evidence type="ECO:0000313" key="2">
    <source>
        <dbReference type="EMBL" id="MCQ8184875.1"/>
    </source>
</evidence>
<dbReference type="EMBL" id="JANIBC010000003">
    <property type="protein sequence ID" value="MCQ8184875.1"/>
    <property type="molecule type" value="Genomic_DNA"/>
</dbReference>
<sequence length="350" mass="38503">MASDFAGLGEVPEHLAFDVDGLKKGAGHAVPGLSSGVEVRKFKGGQSNPTYLLTTSEGRYVLRRKPPGKLLGSAHAVDREARVMAALENTPVPVPKILFHGDDPEMIGSEFFVMEFMDGCIFWNPLLPELEKSERTALYERLTDTLAALHSVDYEAVGLGDFGPQGEYLSRQIGRWSKQYKASETDDVEAMNWLIDWLPKDIPAGDRTCLIHGDFRLDNCMMAKDEPRPIGLIDWELSTLGHPLADFTYYLLSWKMPLSPGGGPSLVGADLGELGIPDEKALTDRYREATGQEVPEDLNFYFAYNMFRLAGIVQGVYKRAKDGNASSEKALSYGKMVTPLATMAKQFAGG</sequence>
<reference evidence="2" key="1">
    <citation type="submission" date="2022-07" db="EMBL/GenBank/DDBJ databases">
        <title>Parvularcula maris sp. nov., an algicidal bacterium isolated from seawater.</title>
        <authorList>
            <person name="Li F."/>
        </authorList>
    </citation>
    <scope>NUCLEOTIDE SEQUENCE</scope>
    <source>
        <strain evidence="2">BGMRC 0090</strain>
    </source>
</reference>
<dbReference type="Pfam" id="PF01636">
    <property type="entry name" value="APH"/>
    <property type="match status" value="1"/>
</dbReference>
<dbReference type="InterPro" id="IPR011009">
    <property type="entry name" value="Kinase-like_dom_sf"/>
</dbReference>
<protein>
    <submittedName>
        <fullName evidence="2">Phosphotransferase family protein</fullName>
    </submittedName>
</protein>
<dbReference type="InterPro" id="IPR041726">
    <property type="entry name" value="ACAD10_11_N"/>
</dbReference>
<dbReference type="InterPro" id="IPR052898">
    <property type="entry name" value="ACAD10-like"/>
</dbReference>
<keyword evidence="3" id="KW-1185">Reference proteome</keyword>
<evidence type="ECO:0000313" key="3">
    <source>
        <dbReference type="Proteomes" id="UP001142610"/>
    </source>
</evidence>
<proteinExistence type="predicted"/>
<evidence type="ECO:0000259" key="1">
    <source>
        <dbReference type="Pfam" id="PF01636"/>
    </source>
</evidence>
<dbReference type="PANTHER" id="PTHR47829">
    <property type="entry name" value="HYDROLASE, PUTATIVE (AFU_ORTHOLOGUE AFUA_1G12880)-RELATED"/>
    <property type="match status" value="1"/>
</dbReference>
<feature type="domain" description="Aminoglycoside phosphotransferase" evidence="1">
    <location>
        <begin position="39"/>
        <end position="261"/>
    </location>
</feature>
<dbReference type="SUPFAM" id="SSF56112">
    <property type="entry name" value="Protein kinase-like (PK-like)"/>
    <property type="match status" value="1"/>
</dbReference>
<name>A0A9X2RHF0_9PROT</name>
<dbReference type="PANTHER" id="PTHR47829:SF1">
    <property type="entry name" value="HAD FAMILY PHOSPHATASE"/>
    <property type="match status" value="1"/>
</dbReference>
<dbReference type="Gene3D" id="3.30.200.20">
    <property type="entry name" value="Phosphorylase Kinase, domain 1"/>
    <property type="match status" value="1"/>
</dbReference>
<comment type="caution">
    <text evidence="2">The sequence shown here is derived from an EMBL/GenBank/DDBJ whole genome shotgun (WGS) entry which is preliminary data.</text>
</comment>
<dbReference type="Proteomes" id="UP001142610">
    <property type="component" value="Unassembled WGS sequence"/>
</dbReference>
<accession>A0A9X2RHF0</accession>
<organism evidence="2 3">
    <name type="scientific">Parvularcula maris</name>
    <dbReference type="NCBI Taxonomy" id="2965077"/>
    <lineage>
        <taxon>Bacteria</taxon>
        <taxon>Pseudomonadati</taxon>
        <taxon>Pseudomonadota</taxon>
        <taxon>Alphaproteobacteria</taxon>
        <taxon>Parvularculales</taxon>
        <taxon>Parvularculaceae</taxon>
        <taxon>Parvularcula</taxon>
    </lineage>
</organism>
<gene>
    <name evidence="2" type="ORF">NOG11_05675</name>
</gene>
<dbReference type="InterPro" id="IPR002575">
    <property type="entry name" value="Aminoglycoside_PTrfase"/>
</dbReference>